<proteinExistence type="predicted"/>
<gene>
    <name evidence="1" type="ORF">SAMN04487854_108220</name>
</gene>
<organism evidence="1 2">
    <name type="scientific">Pseudoalteromonas lipolytica</name>
    <dbReference type="NCBI Taxonomy" id="570156"/>
    <lineage>
        <taxon>Bacteria</taxon>
        <taxon>Pseudomonadati</taxon>
        <taxon>Pseudomonadota</taxon>
        <taxon>Gammaproteobacteria</taxon>
        <taxon>Alteromonadales</taxon>
        <taxon>Pseudoalteromonadaceae</taxon>
        <taxon>Pseudoalteromonas</taxon>
    </lineage>
</organism>
<evidence type="ECO:0008006" key="3">
    <source>
        <dbReference type="Google" id="ProtNLM"/>
    </source>
</evidence>
<protein>
    <recommendedName>
        <fullName evidence="3">Homeodomain-like domain-containing protein</fullName>
    </recommendedName>
</protein>
<reference evidence="1 2" key="1">
    <citation type="submission" date="2016-10" db="EMBL/GenBank/DDBJ databases">
        <authorList>
            <person name="Varghese N."/>
            <person name="Submissions S."/>
        </authorList>
    </citation>
    <scope>NUCLEOTIDE SEQUENCE [LARGE SCALE GENOMIC DNA]</scope>
    <source>
        <strain evidence="1 2">CGMCC 1.8499</strain>
    </source>
</reference>
<sequence length="137" mass="16034">MSNFKLQFVTLFGYDYAKGAKELGVSERQVRRYVKANKASKPVEKLIWIMYRGYLPDTGPWAECSISYHNNVMTTPWGKVKPSDVQFVHRYKWSAKEHESMYRKLKSQNVTQDKYLFELQNQLLEIIGDISTKTASK</sequence>
<comment type="caution">
    <text evidence="1">The sequence shown here is derived from an EMBL/GenBank/DDBJ whole genome shotgun (WGS) entry which is preliminary data.</text>
</comment>
<name>A0ABY1GNJ1_9GAMM</name>
<evidence type="ECO:0000313" key="2">
    <source>
        <dbReference type="Proteomes" id="UP000183805"/>
    </source>
</evidence>
<dbReference type="RefSeq" id="WP_074989163.1">
    <property type="nucleotide sequence ID" value="NZ_FPAZ01000008.1"/>
</dbReference>
<evidence type="ECO:0000313" key="1">
    <source>
        <dbReference type="EMBL" id="SFT74529.1"/>
    </source>
</evidence>
<accession>A0ABY1GNJ1</accession>
<keyword evidence="2" id="KW-1185">Reference proteome</keyword>
<dbReference type="Proteomes" id="UP000183805">
    <property type="component" value="Unassembled WGS sequence"/>
</dbReference>
<dbReference type="EMBL" id="FPAZ01000008">
    <property type="protein sequence ID" value="SFT74529.1"/>
    <property type="molecule type" value="Genomic_DNA"/>
</dbReference>